<dbReference type="OrthoDB" id="5327538at2759"/>
<evidence type="ECO:0000313" key="3">
    <source>
        <dbReference type="Proteomes" id="UP000258309"/>
    </source>
</evidence>
<comment type="caution">
    <text evidence="2">The sequence shown here is derived from an EMBL/GenBank/DDBJ whole genome shotgun (WGS) entry which is preliminary data.</text>
</comment>
<dbReference type="EMBL" id="NCSJ02000126">
    <property type="protein sequence ID" value="RFU29515.1"/>
    <property type="molecule type" value="Genomic_DNA"/>
</dbReference>
<dbReference type="OMA" id="NYHARIR"/>
<dbReference type="Proteomes" id="UP000258309">
    <property type="component" value="Unassembled WGS sequence"/>
</dbReference>
<dbReference type="InterPro" id="IPR051678">
    <property type="entry name" value="AGP_Transferase"/>
</dbReference>
<evidence type="ECO:0000313" key="2">
    <source>
        <dbReference type="EMBL" id="RFU29515.1"/>
    </source>
</evidence>
<keyword evidence="3" id="KW-1185">Reference proteome</keyword>
<dbReference type="SUPFAM" id="SSF56112">
    <property type="entry name" value="Protein kinase-like (PK-like)"/>
    <property type="match status" value="1"/>
</dbReference>
<dbReference type="InterPro" id="IPR002575">
    <property type="entry name" value="Aminoglycoside_PTrfase"/>
</dbReference>
<protein>
    <recommendedName>
        <fullName evidence="1">Aminoglycoside phosphotransferase domain-containing protein</fullName>
    </recommendedName>
</protein>
<dbReference type="AlphaFoldDB" id="A0A3E2H7Z0"/>
<proteinExistence type="predicted"/>
<dbReference type="PANTHER" id="PTHR21310">
    <property type="entry name" value="AMINOGLYCOSIDE PHOSPHOTRANSFERASE-RELATED-RELATED"/>
    <property type="match status" value="1"/>
</dbReference>
<dbReference type="Pfam" id="PF01636">
    <property type="entry name" value="APH"/>
    <property type="match status" value="1"/>
</dbReference>
<dbReference type="InterPro" id="IPR011009">
    <property type="entry name" value="Kinase-like_dom_sf"/>
</dbReference>
<evidence type="ECO:0000259" key="1">
    <source>
        <dbReference type="Pfam" id="PF01636"/>
    </source>
</evidence>
<sequence>MSPSFHKCSKVLDDAAYTMQTAAEIERLRSRINDVAVCKHASSLNGGRSCTIEYSSTIGPRAVMGSVNYYARIRFHDGSPSWLLQVPRVASFAVGLPSSLVEYLVLSEYATLKFLETTIVPAPRVFSYGICGTGTDHGTGVSLILMEELRRTPWTGQGVSGGEANENEKAKSSKIKVSAVASDRFLVLTPTGPFATSTDYYAAFAEQYLELIVDGQLYTEYPINAYLVYLFLKDNVAQLVSQEENQRYYLKHVDDKGDHLLVDEQLNITGIIDWQMARIVPLHKAFRPSLVTEDMNALCTGKFSLSPDDLVLSDMLGSRGLFDLASNYD</sequence>
<dbReference type="PANTHER" id="PTHR21310:SF15">
    <property type="entry name" value="AMINOGLYCOSIDE PHOSPHOTRANSFERASE DOMAIN-CONTAINING PROTEIN"/>
    <property type="match status" value="1"/>
</dbReference>
<name>A0A3E2H7Z0_SCYLI</name>
<feature type="non-terminal residue" evidence="2">
    <location>
        <position position="329"/>
    </location>
</feature>
<feature type="non-terminal residue" evidence="2">
    <location>
        <position position="1"/>
    </location>
</feature>
<organism evidence="2 3">
    <name type="scientific">Scytalidium lignicola</name>
    <name type="common">Hyphomycete</name>
    <dbReference type="NCBI Taxonomy" id="5539"/>
    <lineage>
        <taxon>Eukaryota</taxon>
        <taxon>Fungi</taxon>
        <taxon>Dikarya</taxon>
        <taxon>Ascomycota</taxon>
        <taxon>Pezizomycotina</taxon>
        <taxon>Leotiomycetes</taxon>
        <taxon>Leotiomycetes incertae sedis</taxon>
        <taxon>Scytalidium</taxon>
    </lineage>
</organism>
<accession>A0A3E2H7Z0</accession>
<reference evidence="2 3" key="1">
    <citation type="submission" date="2018-05" db="EMBL/GenBank/DDBJ databases">
        <title>Draft genome sequence of Scytalidium lignicola DSM 105466, a ubiquitous saprotrophic fungus.</title>
        <authorList>
            <person name="Buettner E."/>
            <person name="Gebauer A.M."/>
            <person name="Hofrichter M."/>
            <person name="Liers C."/>
            <person name="Kellner H."/>
        </authorList>
    </citation>
    <scope>NUCLEOTIDE SEQUENCE [LARGE SCALE GENOMIC DNA]</scope>
    <source>
        <strain evidence="2 3">DSM 105466</strain>
    </source>
</reference>
<gene>
    <name evidence="2" type="ORF">B7463_g6833</name>
</gene>
<dbReference type="STRING" id="5539.A0A3E2H7Z0"/>
<feature type="domain" description="Aminoglycoside phosphotransferase" evidence="1">
    <location>
        <begin position="105"/>
        <end position="282"/>
    </location>
</feature>